<protein>
    <recommendedName>
        <fullName evidence="2">histidine kinase</fullName>
        <ecNumber evidence="2">2.7.13.3</ecNumber>
    </recommendedName>
</protein>
<dbReference type="SUPFAM" id="SSF55785">
    <property type="entry name" value="PYP-like sensor domain (PAS domain)"/>
    <property type="match status" value="1"/>
</dbReference>
<dbReference type="SUPFAM" id="SSF55874">
    <property type="entry name" value="ATPase domain of HSP90 chaperone/DNA topoisomerase II/histidine kinase"/>
    <property type="match status" value="1"/>
</dbReference>
<dbReference type="SMART" id="SM00086">
    <property type="entry name" value="PAC"/>
    <property type="match status" value="1"/>
</dbReference>
<dbReference type="InterPro" id="IPR001610">
    <property type="entry name" value="PAC"/>
</dbReference>
<dbReference type="EC" id="2.7.13.3" evidence="2"/>
<keyword evidence="9" id="KW-1133">Transmembrane helix</keyword>
<evidence type="ECO:0000256" key="4">
    <source>
        <dbReference type="ARBA" id="ARBA00022679"/>
    </source>
</evidence>
<dbReference type="PROSITE" id="PS50112">
    <property type="entry name" value="PAS"/>
    <property type="match status" value="1"/>
</dbReference>
<feature type="domain" description="PAC" evidence="12">
    <location>
        <begin position="137"/>
        <end position="189"/>
    </location>
</feature>
<dbReference type="SMART" id="SM00091">
    <property type="entry name" value="PAS"/>
    <property type="match status" value="1"/>
</dbReference>
<feature type="transmembrane region" description="Helical" evidence="9">
    <location>
        <begin position="24"/>
        <end position="45"/>
    </location>
</feature>
<evidence type="ECO:0000313" key="14">
    <source>
        <dbReference type="Proteomes" id="UP000649604"/>
    </source>
</evidence>
<keyword evidence="6" id="KW-0418">Kinase</keyword>
<evidence type="ECO:0000256" key="5">
    <source>
        <dbReference type="ARBA" id="ARBA00022741"/>
    </source>
</evidence>
<feature type="domain" description="PAS" evidence="11">
    <location>
        <begin position="66"/>
        <end position="110"/>
    </location>
</feature>
<dbReference type="InterPro" id="IPR003594">
    <property type="entry name" value="HATPase_dom"/>
</dbReference>
<dbReference type="InterPro" id="IPR000014">
    <property type="entry name" value="PAS"/>
</dbReference>
<organism evidence="13 14">
    <name type="scientific">candidate division KSB3 bacterium</name>
    <dbReference type="NCBI Taxonomy" id="2044937"/>
    <lineage>
        <taxon>Bacteria</taxon>
        <taxon>candidate division KSB3</taxon>
    </lineage>
</organism>
<evidence type="ECO:0000256" key="8">
    <source>
        <dbReference type="ARBA" id="ARBA00023012"/>
    </source>
</evidence>
<evidence type="ECO:0000259" key="11">
    <source>
        <dbReference type="PROSITE" id="PS50112"/>
    </source>
</evidence>
<comment type="catalytic activity">
    <reaction evidence="1">
        <text>ATP + protein L-histidine = ADP + protein N-phospho-L-histidine.</text>
        <dbReference type="EC" id="2.7.13.3"/>
    </reaction>
</comment>
<dbReference type="PANTHER" id="PTHR43065:SF10">
    <property type="entry name" value="PEROXIDE STRESS-ACTIVATED HISTIDINE KINASE MAK3"/>
    <property type="match status" value="1"/>
</dbReference>
<dbReference type="InterPro" id="IPR003661">
    <property type="entry name" value="HisK_dim/P_dom"/>
</dbReference>
<dbReference type="PROSITE" id="PS50109">
    <property type="entry name" value="HIS_KIN"/>
    <property type="match status" value="1"/>
</dbReference>
<dbReference type="PANTHER" id="PTHR43065">
    <property type="entry name" value="SENSOR HISTIDINE KINASE"/>
    <property type="match status" value="1"/>
</dbReference>
<keyword evidence="8" id="KW-0902">Two-component regulatory system</keyword>
<evidence type="ECO:0000256" key="1">
    <source>
        <dbReference type="ARBA" id="ARBA00000085"/>
    </source>
</evidence>
<dbReference type="AlphaFoldDB" id="A0A9D5JW45"/>
<dbReference type="Pfam" id="PF13426">
    <property type="entry name" value="PAS_9"/>
    <property type="match status" value="1"/>
</dbReference>
<dbReference type="Pfam" id="PF00512">
    <property type="entry name" value="HisKA"/>
    <property type="match status" value="1"/>
</dbReference>
<keyword evidence="5" id="KW-0547">Nucleotide-binding</keyword>
<evidence type="ECO:0000256" key="3">
    <source>
        <dbReference type="ARBA" id="ARBA00022553"/>
    </source>
</evidence>
<dbReference type="InterPro" id="IPR004358">
    <property type="entry name" value="Sig_transdc_His_kin-like_C"/>
</dbReference>
<dbReference type="InterPro" id="IPR005467">
    <property type="entry name" value="His_kinase_dom"/>
</dbReference>
<dbReference type="CDD" id="cd00082">
    <property type="entry name" value="HisKA"/>
    <property type="match status" value="1"/>
</dbReference>
<evidence type="ECO:0000256" key="9">
    <source>
        <dbReference type="SAM" id="Phobius"/>
    </source>
</evidence>
<dbReference type="Proteomes" id="UP000649604">
    <property type="component" value="Unassembled WGS sequence"/>
</dbReference>
<gene>
    <name evidence="13" type="ORF">GF339_11585</name>
</gene>
<keyword evidence="7" id="KW-0067">ATP-binding</keyword>
<dbReference type="InterPro" id="IPR036097">
    <property type="entry name" value="HisK_dim/P_sf"/>
</dbReference>
<dbReference type="InterPro" id="IPR035965">
    <property type="entry name" value="PAS-like_dom_sf"/>
</dbReference>
<dbReference type="InterPro" id="IPR000700">
    <property type="entry name" value="PAS-assoc_C"/>
</dbReference>
<accession>A0A9D5JW45</accession>
<dbReference type="SMART" id="SM00388">
    <property type="entry name" value="HisKA"/>
    <property type="match status" value="1"/>
</dbReference>
<feature type="non-terminal residue" evidence="13">
    <location>
        <position position="1"/>
    </location>
</feature>
<dbReference type="Pfam" id="PF02518">
    <property type="entry name" value="HATPase_c"/>
    <property type="match status" value="1"/>
</dbReference>
<dbReference type="Gene3D" id="1.10.287.130">
    <property type="match status" value="1"/>
</dbReference>
<reference evidence="13" key="1">
    <citation type="submission" date="2019-11" db="EMBL/GenBank/DDBJ databases">
        <title>Microbial mats filling the niche in hypersaline microbial mats.</title>
        <authorList>
            <person name="Wong H.L."/>
            <person name="Macleod F.I."/>
            <person name="White R.A. III"/>
            <person name="Burns B.P."/>
        </authorList>
    </citation>
    <scope>NUCLEOTIDE SEQUENCE</scope>
    <source>
        <strain evidence="13">Rbin_158</strain>
    </source>
</reference>
<dbReference type="GO" id="GO:0000155">
    <property type="term" value="F:phosphorelay sensor kinase activity"/>
    <property type="evidence" value="ECO:0007669"/>
    <property type="project" value="InterPro"/>
</dbReference>
<dbReference type="SMART" id="SM00387">
    <property type="entry name" value="HATPase_c"/>
    <property type="match status" value="1"/>
</dbReference>
<dbReference type="PROSITE" id="PS50113">
    <property type="entry name" value="PAC"/>
    <property type="match status" value="1"/>
</dbReference>
<dbReference type="EMBL" id="WJJP01000379">
    <property type="protein sequence ID" value="MBD3325219.1"/>
    <property type="molecule type" value="Genomic_DNA"/>
</dbReference>
<keyword evidence="4" id="KW-0808">Transferase</keyword>
<evidence type="ECO:0000256" key="2">
    <source>
        <dbReference type="ARBA" id="ARBA00012438"/>
    </source>
</evidence>
<evidence type="ECO:0000256" key="7">
    <source>
        <dbReference type="ARBA" id="ARBA00022840"/>
    </source>
</evidence>
<dbReference type="PRINTS" id="PR00344">
    <property type="entry name" value="BCTRLSENSOR"/>
</dbReference>
<evidence type="ECO:0000259" key="10">
    <source>
        <dbReference type="PROSITE" id="PS50109"/>
    </source>
</evidence>
<dbReference type="NCBIfam" id="TIGR00229">
    <property type="entry name" value="sensory_box"/>
    <property type="match status" value="1"/>
</dbReference>
<proteinExistence type="predicted"/>
<keyword evidence="3" id="KW-0597">Phosphoprotein</keyword>
<dbReference type="Gene3D" id="3.30.450.20">
    <property type="entry name" value="PAS domain"/>
    <property type="match status" value="1"/>
</dbReference>
<feature type="domain" description="Histidine kinase" evidence="10">
    <location>
        <begin position="202"/>
        <end position="424"/>
    </location>
</feature>
<dbReference type="GO" id="GO:0005524">
    <property type="term" value="F:ATP binding"/>
    <property type="evidence" value="ECO:0007669"/>
    <property type="project" value="UniProtKB-KW"/>
</dbReference>
<dbReference type="Gene3D" id="3.30.565.10">
    <property type="entry name" value="Histidine kinase-like ATPase, C-terminal domain"/>
    <property type="match status" value="1"/>
</dbReference>
<dbReference type="CDD" id="cd00130">
    <property type="entry name" value="PAS"/>
    <property type="match status" value="1"/>
</dbReference>
<comment type="caution">
    <text evidence="13">The sequence shown here is derived from an EMBL/GenBank/DDBJ whole genome shotgun (WGS) entry which is preliminary data.</text>
</comment>
<sequence>AILQRALPPGPTQTVIHPVTSSAVYYNIFLNACAFYLVAVLSSYLSESLRRTHQRLRETSHDLSELQTLHHNILDSMHSGLLTTDLHGKITSYNHAAELITGYQVSEVYGTDFQHIFQDITIPHIIQTLATLRKDAQRLETKITTKTGLPVHLGLSISSLRDDTGKIAGVICIFQDLTELKEMEDHIHRAERLAAIGQLAAGVAHEIRNPLASISGAIQMLQTELDLDEDNQALMQIIRRESKRLDAILTDFLLYARPQTITLAKCDIIHEVIVTVIGLLKQDEHCSQDTIQIQVNAPQNFPKIVCDAQQLKQVFWNIGLNALQAMPQGGTLTIDAALETVEPWELDTTDSIQAAVFAVSDTGPGIDADTQKNIFYPFYTTKPNGTGLGLAIAHQIIKNHHGSIRVKHSRPQGTTFEVVLPLTQEHW</sequence>
<dbReference type="InterPro" id="IPR036890">
    <property type="entry name" value="HATPase_C_sf"/>
</dbReference>
<evidence type="ECO:0000256" key="6">
    <source>
        <dbReference type="ARBA" id="ARBA00022777"/>
    </source>
</evidence>
<dbReference type="SUPFAM" id="SSF47384">
    <property type="entry name" value="Homodimeric domain of signal transducing histidine kinase"/>
    <property type="match status" value="1"/>
</dbReference>
<name>A0A9D5JW45_9BACT</name>
<keyword evidence="9" id="KW-0812">Transmembrane</keyword>
<evidence type="ECO:0000259" key="12">
    <source>
        <dbReference type="PROSITE" id="PS50113"/>
    </source>
</evidence>
<evidence type="ECO:0000313" key="13">
    <source>
        <dbReference type="EMBL" id="MBD3325219.1"/>
    </source>
</evidence>
<keyword evidence="9" id="KW-0472">Membrane</keyword>